<dbReference type="InterPro" id="IPR042099">
    <property type="entry name" value="ANL_N_sf"/>
</dbReference>
<dbReference type="Gene3D" id="3.40.50.12780">
    <property type="entry name" value="N-terminal domain of ligase-like"/>
    <property type="match status" value="1"/>
</dbReference>
<gene>
    <name evidence="1" type="ORF">Psch_03785</name>
</gene>
<organism evidence="1 2">
    <name type="scientific">Pelotomaculum schinkii</name>
    <dbReference type="NCBI Taxonomy" id="78350"/>
    <lineage>
        <taxon>Bacteria</taxon>
        <taxon>Bacillati</taxon>
        <taxon>Bacillota</taxon>
        <taxon>Clostridia</taxon>
        <taxon>Eubacteriales</taxon>
        <taxon>Desulfotomaculaceae</taxon>
        <taxon>Pelotomaculum</taxon>
    </lineage>
</organism>
<dbReference type="RefSeq" id="WP_190259290.1">
    <property type="nucleotide sequence ID" value="NZ_QFGA01000003.1"/>
</dbReference>
<reference evidence="1 2" key="1">
    <citation type="journal article" date="2018" name="Environ. Microbiol.">
        <title>Novel energy conservation strategies and behaviour of Pelotomaculum schinkii driving syntrophic propionate catabolism.</title>
        <authorList>
            <person name="Hidalgo-Ahumada C.A.P."/>
            <person name="Nobu M.K."/>
            <person name="Narihiro T."/>
            <person name="Tamaki H."/>
            <person name="Liu W.T."/>
            <person name="Kamagata Y."/>
            <person name="Stams A.J.M."/>
            <person name="Imachi H."/>
            <person name="Sousa D.Z."/>
        </authorList>
    </citation>
    <scope>NUCLEOTIDE SEQUENCE [LARGE SCALE GENOMIC DNA]</scope>
    <source>
        <strain evidence="1 2">HH</strain>
    </source>
</reference>
<dbReference type="EMBL" id="QFGA01000003">
    <property type="protein sequence ID" value="TEB05022.1"/>
    <property type="molecule type" value="Genomic_DNA"/>
</dbReference>
<comment type="caution">
    <text evidence="1">The sequence shown here is derived from an EMBL/GenBank/DDBJ whole genome shotgun (WGS) entry which is preliminary data.</text>
</comment>
<dbReference type="GO" id="GO:0047475">
    <property type="term" value="F:phenylacetate-CoA ligase activity"/>
    <property type="evidence" value="ECO:0007669"/>
    <property type="project" value="UniProtKB-EC"/>
</dbReference>
<dbReference type="PANTHER" id="PTHR43845">
    <property type="entry name" value="BLR5969 PROTEIN"/>
    <property type="match status" value="1"/>
</dbReference>
<evidence type="ECO:0000313" key="2">
    <source>
        <dbReference type="Proteomes" id="UP000298324"/>
    </source>
</evidence>
<keyword evidence="1" id="KW-0436">Ligase</keyword>
<dbReference type="SUPFAM" id="SSF56801">
    <property type="entry name" value="Acetyl-CoA synthetase-like"/>
    <property type="match status" value="1"/>
</dbReference>
<keyword evidence="2" id="KW-1185">Reference proteome</keyword>
<dbReference type="EC" id="6.2.1.30" evidence="1"/>
<evidence type="ECO:0000313" key="1">
    <source>
        <dbReference type="EMBL" id="TEB05022.1"/>
    </source>
</evidence>
<name>A0A4Y7R8B6_9FIRM</name>
<proteinExistence type="predicted"/>
<protein>
    <submittedName>
        <fullName evidence="1">Phenylacetate-coenzyme A ligase</fullName>
        <ecNumber evidence="1">6.2.1.30</ecNumber>
    </submittedName>
</protein>
<dbReference type="AlphaFoldDB" id="A0A4Y7R8B6"/>
<dbReference type="PANTHER" id="PTHR43845:SF1">
    <property type="entry name" value="BLR5969 PROTEIN"/>
    <property type="match status" value="1"/>
</dbReference>
<dbReference type="Proteomes" id="UP000298324">
    <property type="component" value="Unassembled WGS sequence"/>
</dbReference>
<sequence length="256" mass="29003">MNCFWRGTDIANTFADAVDRQIKKTPLDAWINRKINGSTNNPLTREQIEQYQVKKLNDLIRYAKDRSSFYRNHLAKIKSTDITSLDEFRLFPFTTSKNLTEDPLSFICVPQQQISRIKTVTTSGTTGNPKRLFLTDGDQEETMDFFHHGMSNLSGEGDRILILLPGERPGSIGDLLYKALGRMNAVAVKHGLVTDPESTLSVIEKERINVLVGIPVQVLSLVRYSEFRHPLLTQMKSVLLSTDYVPHTGYPCNSRL</sequence>
<accession>A0A4Y7R8B6</accession>